<accession>A0A9D4JMV2</accession>
<dbReference type="InterPro" id="IPR016187">
    <property type="entry name" value="CTDL_fold"/>
</dbReference>
<dbReference type="Pfam" id="PF00084">
    <property type="entry name" value="Sushi"/>
    <property type="match status" value="2"/>
</dbReference>
<feature type="chain" id="PRO_5038340194" description="C-type lectin domain-containing protein" evidence="6">
    <location>
        <begin position="22"/>
        <end position="552"/>
    </location>
</feature>
<evidence type="ECO:0000256" key="3">
    <source>
        <dbReference type="ARBA" id="ARBA00022737"/>
    </source>
</evidence>
<dbReference type="InterPro" id="IPR016186">
    <property type="entry name" value="C-type_lectin-like/link_sf"/>
</dbReference>
<dbReference type="Proteomes" id="UP000828390">
    <property type="component" value="Unassembled WGS sequence"/>
</dbReference>
<evidence type="ECO:0000259" key="7">
    <source>
        <dbReference type="PROSITE" id="PS50041"/>
    </source>
</evidence>
<comment type="caution">
    <text evidence="8">The sequence shown here is derived from an EMBL/GenBank/DDBJ whole genome shotgun (WGS) entry which is preliminary data.</text>
</comment>
<keyword evidence="5" id="KW-0325">Glycoprotein</keyword>
<dbReference type="InterPro" id="IPR035976">
    <property type="entry name" value="Sushi/SCR/CCP_sf"/>
</dbReference>
<evidence type="ECO:0000256" key="1">
    <source>
        <dbReference type="ARBA" id="ARBA00022659"/>
    </source>
</evidence>
<dbReference type="CDD" id="cd00037">
    <property type="entry name" value="CLECT"/>
    <property type="match status" value="1"/>
</dbReference>
<dbReference type="SUPFAM" id="SSF57535">
    <property type="entry name" value="Complement control module/SCR domain"/>
    <property type="match status" value="5"/>
</dbReference>
<keyword evidence="3" id="KW-0677">Repeat</keyword>
<keyword evidence="1" id="KW-0768">Sushi</keyword>
<dbReference type="SMART" id="SM00034">
    <property type="entry name" value="CLECT"/>
    <property type="match status" value="1"/>
</dbReference>
<keyword evidence="9" id="KW-1185">Reference proteome</keyword>
<dbReference type="InterPro" id="IPR000436">
    <property type="entry name" value="Sushi_SCR_CCP_dom"/>
</dbReference>
<evidence type="ECO:0000256" key="6">
    <source>
        <dbReference type="SAM" id="SignalP"/>
    </source>
</evidence>
<evidence type="ECO:0000313" key="8">
    <source>
        <dbReference type="EMBL" id="KAH3813262.1"/>
    </source>
</evidence>
<feature type="domain" description="C-type lectin" evidence="7">
    <location>
        <begin position="427"/>
        <end position="540"/>
    </location>
</feature>
<feature type="signal peptide" evidence="6">
    <location>
        <begin position="1"/>
        <end position="21"/>
    </location>
</feature>
<dbReference type="EMBL" id="JAIWYP010000006">
    <property type="protein sequence ID" value="KAH3813262.1"/>
    <property type="molecule type" value="Genomic_DNA"/>
</dbReference>
<reference evidence="8" key="2">
    <citation type="submission" date="2020-11" db="EMBL/GenBank/DDBJ databases">
        <authorList>
            <person name="McCartney M.A."/>
            <person name="Auch B."/>
            <person name="Kono T."/>
            <person name="Mallez S."/>
            <person name="Becker A."/>
            <person name="Gohl D.M."/>
            <person name="Silverstein K.A.T."/>
            <person name="Koren S."/>
            <person name="Bechman K.B."/>
            <person name="Herman A."/>
            <person name="Abrahante J.E."/>
            <person name="Garbe J."/>
        </authorList>
    </citation>
    <scope>NUCLEOTIDE SEQUENCE</scope>
    <source>
        <strain evidence="8">Duluth1</strain>
        <tissue evidence="8">Whole animal</tissue>
    </source>
</reference>
<dbReference type="SUPFAM" id="SSF56436">
    <property type="entry name" value="C-type lectin-like"/>
    <property type="match status" value="1"/>
</dbReference>
<organism evidence="8 9">
    <name type="scientific">Dreissena polymorpha</name>
    <name type="common">Zebra mussel</name>
    <name type="synonym">Mytilus polymorpha</name>
    <dbReference type="NCBI Taxonomy" id="45954"/>
    <lineage>
        <taxon>Eukaryota</taxon>
        <taxon>Metazoa</taxon>
        <taxon>Spiralia</taxon>
        <taxon>Lophotrochozoa</taxon>
        <taxon>Mollusca</taxon>
        <taxon>Bivalvia</taxon>
        <taxon>Autobranchia</taxon>
        <taxon>Heteroconchia</taxon>
        <taxon>Euheterodonta</taxon>
        <taxon>Imparidentia</taxon>
        <taxon>Neoheterodontei</taxon>
        <taxon>Myida</taxon>
        <taxon>Dreissenoidea</taxon>
        <taxon>Dreissenidae</taxon>
        <taxon>Dreissena</taxon>
    </lineage>
</organism>
<reference evidence="8" key="1">
    <citation type="journal article" date="2019" name="bioRxiv">
        <title>The Genome of the Zebra Mussel, Dreissena polymorpha: A Resource for Invasive Species Research.</title>
        <authorList>
            <person name="McCartney M.A."/>
            <person name="Auch B."/>
            <person name="Kono T."/>
            <person name="Mallez S."/>
            <person name="Zhang Y."/>
            <person name="Obille A."/>
            <person name="Becker A."/>
            <person name="Abrahante J.E."/>
            <person name="Garbe J."/>
            <person name="Badalamenti J.P."/>
            <person name="Herman A."/>
            <person name="Mangelson H."/>
            <person name="Liachko I."/>
            <person name="Sullivan S."/>
            <person name="Sone E.D."/>
            <person name="Koren S."/>
            <person name="Silverstein K.A.T."/>
            <person name="Beckman K.B."/>
            <person name="Gohl D.M."/>
        </authorList>
    </citation>
    <scope>NUCLEOTIDE SEQUENCE</scope>
    <source>
        <strain evidence="8">Duluth1</strain>
        <tissue evidence="8">Whole animal</tissue>
    </source>
</reference>
<sequence length="552" mass="61928">MGRLLITLLICVCASLLHVWTSEYTSSWHGAPLSEKTPRFILFEKSLKECLNECALRPWCKVVGYHRYGFCEMFFGNISSDEAQCSKVDCEERDASMMFVEREALTTENKSQCDTQCGHKILLTTCDFTSTSKKCKTEACPPFDKPDSNGKILGNTHVIGHKRRLLCNHGYRPLDPNNVTSYCADGRWTNFTSCVQVCPPYDIPTHGEMIGNSSLYENATRTLKCSPGYSPSNTANVVSKCANGQWTRITECVRDCVNGSTRALECKDGYKLLNDSTPSVCINGTWSAMTICVYVCPPYDNPTHGEMIGNSSLYENATRTLNCSTGYSPRNTTNVVSKCANGQWTKITECVKDCPSFITPKNGTVEGDSLKVGSTRNLTCVEQNGYQLLNSSDKTSVCDNGTWSAMTICVPAQCNKPQNKVQKTSKWNNSQYLFHSQKETITNAEDICKICGGHVIIIDDENEQNWTVSELRPFATGEDYSVWLGIENDAGNRTYRKHEHDKTELSYTYWDKGQPNIETEKCVIFGKLQEWRWSDVGCSQLVKHFVICELHI</sequence>
<dbReference type="Gene3D" id="3.10.100.10">
    <property type="entry name" value="Mannose-Binding Protein A, subunit A"/>
    <property type="match status" value="1"/>
</dbReference>
<keyword evidence="2 6" id="KW-0732">Signal</keyword>
<dbReference type="SMART" id="SM00032">
    <property type="entry name" value="CCP"/>
    <property type="match status" value="4"/>
</dbReference>
<evidence type="ECO:0000313" key="9">
    <source>
        <dbReference type="Proteomes" id="UP000828390"/>
    </source>
</evidence>
<dbReference type="InterPro" id="IPR050350">
    <property type="entry name" value="Compl-Cell_Adhes-Reg"/>
</dbReference>
<dbReference type="Gene3D" id="2.10.70.10">
    <property type="entry name" value="Complement Module, domain 1"/>
    <property type="match status" value="4"/>
</dbReference>
<dbReference type="AlphaFoldDB" id="A0A9D4JMV2"/>
<name>A0A9D4JMV2_DREPO</name>
<evidence type="ECO:0000256" key="5">
    <source>
        <dbReference type="ARBA" id="ARBA00023180"/>
    </source>
</evidence>
<dbReference type="InterPro" id="IPR001304">
    <property type="entry name" value="C-type_lectin-like"/>
</dbReference>
<dbReference type="PANTHER" id="PTHR19325">
    <property type="entry name" value="COMPLEMENT COMPONENT-RELATED SUSHI DOMAIN-CONTAINING"/>
    <property type="match status" value="1"/>
</dbReference>
<keyword evidence="4" id="KW-1015">Disulfide bond</keyword>
<protein>
    <recommendedName>
        <fullName evidence="7">C-type lectin domain-containing protein</fullName>
    </recommendedName>
</protein>
<evidence type="ECO:0000256" key="4">
    <source>
        <dbReference type="ARBA" id="ARBA00023157"/>
    </source>
</evidence>
<dbReference type="PANTHER" id="PTHR19325:SF560">
    <property type="entry name" value="SUSHI, VON WILLEBRAND FACTOR TYPE A, EGF AND PENTRAXIN DOMAIN-CONTAINING PROTEIN 1"/>
    <property type="match status" value="1"/>
</dbReference>
<dbReference type="PROSITE" id="PS50041">
    <property type="entry name" value="C_TYPE_LECTIN_2"/>
    <property type="match status" value="1"/>
</dbReference>
<proteinExistence type="predicted"/>
<gene>
    <name evidence="8" type="ORF">DPMN_141715</name>
</gene>
<evidence type="ECO:0000256" key="2">
    <source>
        <dbReference type="ARBA" id="ARBA00022729"/>
    </source>
</evidence>